<dbReference type="GO" id="GO:0031418">
    <property type="term" value="F:L-ascorbic acid binding"/>
    <property type="evidence" value="ECO:0007669"/>
    <property type="project" value="UniProtKB-KW"/>
</dbReference>
<reference evidence="11" key="2">
    <citation type="submission" date="2025-09" db="UniProtKB">
        <authorList>
            <consortium name="Ensembl"/>
        </authorList>
    </citation>
    <scope>IDENTIFICATION</scope>
</reference>
<evidence type="ECO:0000256" key="1">
    <source>
        <dbReference type="ARBA" id="ARBA00001961"/>
    </source>
</evidence>
<evidence type="ECO:0000256" key="7">
    <source>
        <dbReference type="ARBA" id="ARBA00039004"/>
    </source>
</evidence>
<evidence type="ECO:0000259" key="10">
    <source>
        <dbReference type="PROSITE" id="PS51471"/>
    </source>
</evidence>
<evidence type="ECO:0000256" key="4">
    <source>
        <dbReference type="ARBA" id="ARBA00022964"/>
    </source>
</evidence>
<dbReference type="InterPro" id="IPR051559">
    <property type="entry name" value="HIF_prolyl_hydroxylases"/>
</dbReference>
<dbReference type="GO" id="GO:0071456">
    <property type="term" value="P:cellular response to hypoxia"/>
    <property type="evidence" value="ECO:0007669"/>
    <property type="project" value="TreeGrafter"/>
</dbReference>
<keyword evidence="4" id="KW-0223">Dioxygenase</keyword>
<dbReference type="SMART" id="SM00702">
    <property type="entry name" value="P4Hc"/>
    <property type="match status" value="1"/>
</dbReference>
<dbReference type="EC" id="1.14.11.29" evidence="7"/>
<evidence type="ECO:0000256" key="6">
    <source>
        <dbReference type="ARBA" id="ARBA00023004"/>
    </source>
</evidence>
<dbReference type="Proteomes" id="UP000261520">
    <property type="component" value="Unplaced"/>
</dbReference>
<dbReference type="PANTHER" id="PTHR12907">
    <property type="entry name" value="EGL NINE HOMOLOG-RELATED"/>
    <property type="match status" value="1"/>
</dbReference>
<keyword evidence="9" id="KW-0472">Membrane</keyword>
<dbReference type="STRING" id="409849.ENSPMGP00000016250"/>
<keyword evidence="9" id="KW-0812">Transmembrane</keyword>
<dbReference type="AlphaFoldDB" id="A0A3B4AHT9"/>
<evidence type="ECO:0000313" key="11">
    <source>
        <dbReference type="Ensembl" id="ENSPMGP00000016250.1"/>
    </source>
</evidence>
<evidence type="ECO:0000256" key="2">
    <source>
        <dbReference type="ARBA" id="ARBA00022723"/>
    </source>
</evidence>
<evidence type="ECO:0000256" key="8">
    <source>
        <dbReference type="ARBA" id="ARBA00049134"/>
    </source>
</evidence>
<dbReference type="GO" id="GO:0005634">
    <property type="term" value="C:nucleus"/>
    <property type="evidence" value="ECO:0007669"/>
    <property type="project" value="TreeGrafter"/>
</dbReference>
<evidence type="ECO:0000256" key="3">
    <source>
        <dbReference type="ARBA" id="ARBA00022896"/>
    </source>
</evidence>
<evidence type="ECO:0000256" key="5">
    <source>
        <dbReference type="ARBA" id="ARBA00023002"/>
    </source>
</evidence>
<accession>A0A3B4AHT9</accession>
<keyword evidence="3" id="KW-0847">Vitamin C</keyword>
<dbReference type="Pfam" id="PF13640">
    <property type="entry name" value="2OG-FeII_Oxy_3"/>
    <property type="match status" value="1"/>
</dbReference>
<comment type="catalytic activity">
    <reaction evidence="8">
        <text>L-prolyl-[hypoxia-inducible factor alpha subunit] + 2-oxoglutarate + O2 = trans-4-hydroxy-L-prolyl-[hypoxia-inducible factor alpha subunit] + succinate + CO2</text>
        <dbReference type="Rhea" id="RHEA:48400"/>
        <dbReference type="Rhea" id="RHEA-COMP:12093"/>
        <dbReference type="Rhea" id="RHEA-COMP:12094"/>
        <dbReference type="ChEBI" id="CHEBI:15379"/>
        <dbReference type="ChEBI" id="CHEBI:16526"/>
        <dbReference type="ChEBI" id="CHEBI:16810"/>
        <dbReference type="ChEBI" id="CHEBI:30031"/>
        <dbReference type="ChEBI" id="CHEBI:50342"/>
        <dbReference type="ChEBI" id="CHEBI:61965"/>
        <dbReference type="EC" id="1.14.11.29"/>
    </reaction>
</comment>
<sequence length="271" mass="30077">MPLAEPVSDVDIERIVAQRVVPALSAQGFCWLDGVLGDVTGGAVLEQVRRMHLSGALKGGQLMRAAPGVKRSAVRGDRIAWVCGAERGCDAINALLVVIDKLVMSAARTLDRPISHRSKAMVACYPGGGAGYVKHVDNPNSDGRCLTCIYYLNKDWNTKEHGGLLRIFPEGKPYVCDIEPLFDRLLLFWSDRRNPHEVQPSYATRYAITAWYFDSEERAEAKRRCRERSGTTQNSRSSRSTTNTILLLLLLLLLLTSSFYFSCYTTSITST</sequence>
<protein>
    <recommendedName>
        <fullName evidence="7">hypoxia-inducible factor-proline dioxygenase</fullName>
        <ecNumber evidence="7">1.14.11.29</ecNumber>
    </recommendedName>
</protein>
<proteinExistence type="predicted"/>
<keyword evidence="6" id="KW-0408">Iron</keyword>
<comment type="cofactor">
    <cofactor evidence="1">
        <name>L-ascorbate</name>
        <dbReference type="ChEBI" id="CHEBI:38290"/>
    </cofactor>
</comment>
<organism evidence="11 12">
    <name type="scientific">Periophthalmus magnuspinnatus</name>
    <dbReference type="NCBI Taxonomy" id="409849"/>
    <lineage>
        <taxon>Eukaryota</taxon>
        <taxon>Metazoa</taxon>
        <taxon>Chordata</taxon>
        <taxon>Craniata</taxon>
        <taxon>Vertebrata</taxon>
        <taxon>Euteleostomi</taxon>
        <taxon>Actinopterygii</taxon>
        <taxon>Neopterygii</taxon>
        <taxon>Teleostei</taxon>
        <taxon>Neoteleostei</taxon>
        <taxon>Acanthomorphata</taxon>
        <taxon>Gobiaria</taxon>
        <taxon>Gobiiformes</taxon>
        <taxon>Gobioidei</taxon>
        <taxon>Gobiidae</taxon>
        <taxon>Oxudercinae</taxon>
        <taxon>Periophthalmus</taxon>
    </lineage>
</organism>
<keyword evidence="9" id="KW-1133">Transmembrane helix</keyword>
<dbReference type="Gene3D" id="2.60.120.620">
    <property type="entry name" value="q2cbj1_9rhob like domain"/>
    <property type="match status" value="1"/>
</dbReference>
<dbReference type="PROSITE" id="PS51471">
    <property type="entry name" value="FE2OG_OXY"/>
    <property type="match status" value="1"/>
</dbReference>
<dbReference type="PANTHER" id="PTHR12907:SF28">
    <property type="entry name" value="PROLYL HYDROXYLASE EGLN3"/>
    <property type="match status" value="1"/>
</dbReference>
<feature type="domain" description="Fe2OG dioxygenase" evidence="10">
    <location>
        <begin position="109"/>
        <end position="214"/>
    </location>
</feature>
<dbReference type="Ensembl" id="ENSPMGT00000017341.1">
    <property type="protein sequence ID" value="ENSPMGP00000016250.1"/>
    <property type="gene ID" value="ENSPMGG00000013338.1"/>
</dbReference>
<keyword evidence="12" id="KW-1185">Reference proteome</keyword>
<keyword evidence="2" id="KW-0479">Metal-binding</keyword>
<evidence type="ECO:0000313" key="12">
    <source>
        <dbReference type="Proteomes" id="UP000261520"/>
    </source>
</evidence>
<dbReference type="InterPro" id="IPR006620">
    <property type="entry name" value="Pro_4_hyd_alph"/>
</dbReference>
<dbReference type="InterPro" id="IPR005123">
    <property type="entry name" value="Oxoglu/Fe-dep_dioxygenase_dom"/>
</dbReference>
<feature type="transmembrane region" description="Helical" evidence="9">
    <location>
        <begin position="245"/>
        <end position="264"/>
    </location>
</feature>
<evidence type="ECO:0000256" key="9">
    <source>
        <dbReference type="SAM" id="Phobius"/>
    </source>
</evidence>
<dbReference type="GO" id="GO:0008198">
    <property type="term" value="F:ferrous iron binding"/>
    <property type="evidence" value="ECO:0007669"/>
    <property type="project" value="TreeGrafter"/>
</dbReference>
<dbReference type="InterPro" id="IPR044862">
    <property type="entry name" value="Pro_4_hyd_alph_FE2OG_OXY"/>
</dbReference>
<name>A0A3B4AHT9_9GOBI</name>
<keyword evidence="5" id="KW-0560">Oxidoreductase</keyword>
<dbReference type="GO" id="GO:0005737">
    <property type="term" value="C:cytoplasm"/>
    <property type="evidence" value="ECO:0007669"/>
    <property type="project" value="TreeGrafter"/>
</dbReference>
<dbReference type="GO" id="GO:0160082">
    <property type="term" value="F:hypoxia-inducible factor-proline dioxygenase activity"/>
    <property type="evidence" value="ECO:0007669"/>
    <property type="project" value="UniProtKB-EC"/>
</dbReference>
<reference evidence="11" key="1">
    <citation type="submission" date="2025-08" db="UniProtKB">
        <authorList>
            <consortium name="Ensembl"/>
        </authorList>
    </citation>
    <scope>IDENTIFICATION</scope>
</reference>